<dbReference type="AlphaFoldDB" id="A0A0G0INX9"/>
<protein>
    <submittedName>
        <fullName evidence="1">Uncharacterized protein</fullName>
    </submittedName>
</protein>
<organism evidence="1 2">
    <name type="scientific">Candidatus Woesebacteria bacterium GW2011_GWC1_38_13</name>
    <dbReference type="NCBI Taxonomy" id="1618583"/>
    <lineage>
        <taxon>Bacteria</taxon>
        <taxon>Candidatus Woeseibacteriota</taxon>
    </lineage>
</organism>
<evidence type="ECO:0000313" key="2">
    <source>
        <dbReference type="Proteomes" id="UP000034096"/>
    </source>
</evidence>
<proteinExistence type="predicted"/>
<dbReference type="Proteomes" id="UP000034096">
    <property type="component" value="Unassembled WGS sequence"/>
</dbReference>
<sequence length="99" mass="10981">MTENIICPNFDGDWSCKGVCRIVRNWNVRGSSPSVCTPQDQEDFTDFHGAIQGVTKNYGDLFGRPGDNNALVDRRLEVCCCPLVTKDAGNNRTVRNTLS</sequence>
<evidence type="ECO:0000313" key="1">
    <source>
        <dbReference type="EMBL" id="KKQ57018.1"/>
    </source>
</evidence>
<gene>
    <name evidence="1" type="ORF">US75_C0001G0075</name>
</gene>
<comment type="caution">
    <text evidence="1">The sequence shown here is derived from an EMBL/GenBank/DDBJ whole genome shotgun (WGS) entry which is preliminary data.</text>
</comment>
<name>A0A0G0INX9_9BACT</name>
<accession>A0A0G0INX9</accession>
<dbReference type="EMBL" id="LBUE01000001">
    <property type="protein sequence ID" value="KKQ57018.1"/>
    <property type="molecule type" value="Genomic_DNA"/>
</dbReference>
<reference evidence="1 2" key="1">
    <citation type="journal article" date="2015" name="Nature">
        <title>rRNA introns, odd ribosomes, and small enigmatic genomes across a large radiation of phyla.</title>
        <authorList>
            <person name="Brown C.T."/>
            <person name="Hug L.A."/>
            <person name="Thomas B.C."/>
            <person name="Sharon I."/>
            <person name="Castelle C.J."/>
            <person name="Singh A."/>
            <person name="Wilkins M.J."/>
            <person name="Williams K.H."/>
            <person name="Banfield J.F."/>
        </authorList>
    </citation>
    <scope>NUCLEOTIDE SEQUENCE [LARGE SCALE GENOMIC DNA]</scope>
</reference>